<reference evidence="8" key="1">
    <citation type="journal article" date="2023" name="Science">
        <title>Genome structures resolve the early diversification of teleost fishes.</title>
        <authorList>
            <person name="Parey E."/>
            <person name="Louis A."/>
            <person name="Montfort J."/>
            <person name="Bouchez O."/>
            <person name="Roques C."/>
            <person name="Iampietro C."/>
            <person name="Lluch J."/>
            <person name="Castinel A."/>
            <person name="Donnadieu C."/>
            <person name="Desvignes T."/>
            <person name="Floi Bucao C."/>
            <person name="Jouanno E."/>
            <person name="Wen M."/>
            <person name="Mejri S."/>
            <person name="Dirks R."/>
            <person name="Jansen H."/>
            <person name="Henkel C."/>
            <person name="Chen W.J."/>
            <person name="Zahm M."/>
            <person name="Cabau C."/>
            <person name="Klopp C."/>
            <person name="Thompson A.W."/>
            <person name="Robinson-Rechavi M."/>
            <person name="Braasch I."/>
            <person name="Lecointre G."/>
            <person name="Bobe J."/>
            <person name="Postlethwait J.H."/>
            <person name="Berthelot C."/>
            <person name="Roest Crollius H."/>
            <person name="Guiguen Y."/>
        </authorList>
    </citation>
    <scope>NUCLEOTIDE SEQUENCE</scope>
    <source>
        <strain evidence="8">NC1722</strain>
    </source>
</reference>
<evidence type="ECO:0000256" key="1">
    <source>
        <dbReference type="ARBA" id="ARBA00022614"/>
    </source>
</evidence>
<accession>A0AAD7R6Y7</accession>
<keyword evidence="5" id="KW-1133">Transmembrane helix</keyword>
<evidence type="ECO:0000256" key="2">
    <source>
        <dbReference type="ARBA" id="ARBA00022737"/>
    </source>
</evidence>
<comment type="caution">
    <text evidence="8">The sequence shown here is derived from an EMBL/GenBank/DDBJ whole genome shotgun (WGS) entry which is preliminary data.</text>
</comment>
<sequence length="310" mass="35600">MEGFDFENYKVLFIFDGLDESRLPLEFKCKKLSVGTEPTSVGTLLVNLIKGNLLPSALIWITSRPAASSWIHPDCLDQVTEVRGFKDPQKEEYFRKTITDQNLSGRIILHVKSFRSLYIMCHISIFCWIAAFVLKTMLGEAESEDLPTTLTHMYTCFILTLTTFFSQKYATDSRREDAQPLSEADREFILKLGKLAFQQLQTGHLIFYEYDLKRLGIDVSAAAVQSGVCTEIFKVDLISKACGGRVFSFIHLSVQEYMAALYVFYSFSTNHTNLLDQHPMRKCIRLFKPTKLFDLHKEAVDQAQRWKVLK</sequence>
<dbReference type="InterPro" id="IPR027417">
    <property type="entry name" value="P-loop_NTPase"/>
</dbReference>
<dbReference type="GO" id="GO:0005524">
    <property type="term" value="F:ATP binding"/>
    <property type="evidence" value="ECO:0007669"/>
    <property type="project" value="UniProtKB-KW"/>
</dbReference>
<evidence type="ECO:0000256" key="3">
    <source>
        <dbReference type="ARBA" id="ARBA00022741"/>
    </source>
</evidence>
<dbReference type="Gene3D" id="3.40.50.300">
    <property type="entry name" value="P-loop containing nucleotide triphosphate hydrolases"/>
    <property type="match status" value="1"/>
</dbReference>
<proteinExistence type="predicted"/>
<evidence type="ECO:0000259" key="6">
    <source>
        <dbReference type="Pfam" id="PF05729"/>
    </source>
</evidence>
<dbReference type="InterPro" id="IPR041075">
    <property type="entry name" value="NOD1/2_WH"/>
</dbReference>
<gene>
    <name evidence="8" type="ORF">AAFF_G00320170</name>
</gene>
<feature type="domain" description="NOD1/2 winged helix" evidence="7">
    <location>
        <begin position="188"/>
        <end position="242"/>
    </location>
</feature>
<evidence type="ECO:0000313" key="9">
    <source>
        <dbReference type="Proteomes" id="UP001221898"/>
    </source>
</evidence>
<keyword evidence="5" id="KW-0472">Membrane</keyword>
<evidence type="ECO:0000313" key="8">
    <source>
        <dbReference type="EMBL" id="KAJ8367390.1"/>
    </source>
</evidence>
<dbReference type="Pfam" id="PF17779">
    <property type="entry name" value="WHD_NOD2"/>
    <property type="match status" value="1"/>
</dbReference>
<keyword evidence="3" id="KW-0547">Nucleotide-binding</keyword>
<dbReference type="InterPro" id="IPR007111">
    <property type="entry name" value="NACHT_NTPase"/>
</dbReference>
<keyword evidence="9" id="KW-1185">Reference proteome</keyword>
<feature type="transmembrane region" description="Helical" evidence="5">
    <location>
        <begin position="116"/>
        <end position="134"/>
    </location>
</feature>
<dbReference type="Proteomes" id="UP001221898">
    <property type="component" value="Unassembled WGS sequence"/>
</dbReference>
<evidence type="ECO:0000259" key="7">
    <source>
        <dbReference type="Pfam" id="PF17779"/>
    </source>
</evidence>
<keyword evidence="2" id="KW-0677">Repeat</keyword>
<dbReference type="AlphaFoldDB" id="A0AAD7R6Y7"/>
<evidence type="ECO:0000256" key="4">
    <source>
        <dbReference type="ARBA" id="ARBA00022840"/>
    </source>
</evidence>
<keyword evidence="1" id="KW-0433">Leucine-rich repeat</keyword>
<keyword evidence="4" id="KW-0067">ATP-binding</keyword>
<dbReference type="Pfam" id="PF05729">
    <property type="entry name" value="NACHT"/>
    <property type="match status" value="1"/>
</dbReference>
<dbReference type="InterPro" id="IPR051261">
    <property type="entry name" value="NLR"/>
</dbReference>
<dbReference type="EMBL" id="JAINUG010000480">
    <property type="protein sequence ID" value="KAJ8367390.1"/>
    <property type="molecule type" value="Genomic_DNA"/>
</dbReference>
<dbReference type="PANTHER" id="PTHR24106">
    <property type="entry name" value="NACHT, LRR AND CARD DOMAINS-CONTAINING"/>
    <property type="match status" value="1"/>
</dbReference>
<organism evidence="8 9">
    <name type="scientific">Aldrovandia affinis</name>
    <dbReference type="NCBI Taxonomy" id="143900"/>
    <lineage>
        <taxon>Eukaryota</taxon>
        <taxon>Metazoa</taxon>
        <taxon>Chordata</taxon>
        <taxon>Craniata</taxon>
        <taxon>Vertebrata</taxon>
        <taxon>Euteleostomi</taxon>
        <taxon>Actinopterygii</taxon>
        <taxon>Neopterygii</taxon>
        <taxon>Teleostei</taxon>
        <taxon>Notacanthiformes</taxon>
        <taxon>Halosauridae</taxon>
        <taxon>Aldrovandia</taxon>
    </lineage>
</organism>
<evidence type="ECO:0000256" key="5">
    <source>
        <dbReference type="SAM" id="Phobius"/>
    </source>
</evidence>
<protein>
    <submittedName>
        <fullName evidence="8">Uncharacterized protein</fullName>
    </submittedName>
</protein>
<feature type="domain" description="NACHT" evidence="6">
    <location>
        <begin position="10"/>
        <end position="100"/>
    </location>
</feature>
<feature type="transmembrane region" description="Helical" evidence="5">
    <location>
        <begin position="146"/>
        <end position="165"/>
    </location>
</feature>
<name>A0AAD7R6Y7_9TELE</name>
<keyword evidence="5" id="KW-0812">Transmembrane</keyword>